<accession>A0A1W1BI04</accession>
<evidence type="ECO:0008006" key="2">
    <source>
        <dbReference type="Google" id="ProtNLM"/>
    </source>
</evidence>
<proteinExistence type="predicted"/>
<gene>
    <name evidence="1" type="ORF">MNB_SV-9-847</name>
</gene>
<organism evidence="1">
    <name type="scientific">hydrothermal vent metagenome</name>
    <dbReference type="NCBI Taxonomy" id="652676"/>
    <lineage>
        <taxon>unclassified sequences</taxon>
        <taxon>metagenomes</taxon>
        <taxon>ecological metagenomes</taxon>
    </lineage>
</organism>
<dbReference type="PANTHER" id="PTHR41317:SF1">
    <property type="entry name" value="PD-(D_E)XK NUCLEASE FAMILY TRANSPOSASE"/>
    <property type="match status" value="1"/>
</dbReference>
<sequence length="301" mass="35378">MCQTSRYINLFTDFGFKKIFGDPENTALLKSLLNDILQFEDDKKIKEIVFKNGELLPDAPEDRKAIIDLMCEDENGEQFIVELQKVSQEHFQSRALYYTSFPIQQQGIKGGWNFELTPVYFIGLLNFEIDRFKHKKEYLHHGKIIDIYTKETMYDKLNMIYLEIPKLKKTKEELSNHLEWWMYIFQNLHYMSDIPKEIKNDIIKDTFTRAEFISMPKDEQDNYHKNLKVYRDLVNSFDFAYKDGLEQGVKQGIQKGVEQGIEQGIELEKQEIAKLSIKQGLDNITICAITGLSIDEIKSLK</sequence>
<dbReference type="NCBIfam" id="TIGR01784">
    <property type="entry name" value="T_den_put_tspse"/>
    <property type="match status" value="1"/>
</dbReference>
<reference evidence="1" key="1">
    <citation type="submission" date="2016-10" db="EMBL/GenBank/DDBJ databases">
        <authorList>
            <person name="de Groot N.N."/>
        </authorList>
    </citation>
    <scope>NUCLEOTIDE SEQUENCE</scope>
</reference>
<dbReference type="EMBL" id="FPHG01000018">
    <property type="protein sequence ID" value="SFV53157.1"/>
    <property type="molecule type" value="Genomic_DNA"/>
</dbReference>
<evidence type="ECO:0000313" key="1">
    <source>
        <dbReference type="EMBL" id="SFV53157.1"/>
    </source>
</evidence>
<dbReference type="AlphaFoldDB" id="A0A1W1BI04"/>
<name>A0A1W1BI04_9ZZZZ</name>
<protein>
    <recommendedName>
        <fullName evidence="2">Rpn family recombination-promoting nuclease/putative transposase</fullName>
    </recommendedName>
</protein>
<dbReference type="PANTHER" id="PTHR41317">
    <property type="entry name" value="PD-(D_E)XK NUCLEASE FAMILY TRANSPOSASE"/>
    <property type="match status" value="1"/>
</dbReference>
<dbReference type="InterPro" id="IPR010106">
    <property type="entry name" value="RpnA"/>
</dbReference>
<dbReference type="Pfam" id="PF12784">
    <property type="entry name" value="PDDEXK_2"/>
    <property type="match status" value="1"/>
</dbReference>